<keyword evidence="6" id="KW-0472">Membrane</keyword>
<dbReference type="InterPro" id="IPR004358">
    <property type="entry name" value="Sig_transdc_His_kin-like_C"/>
</dbReference>
<dbReference type="Pfam" id="PF13426">
    <property type="entry name" value="PAS_9"/>
    <property type="match status" value="1"/>
</dbReference>
<evidence type="ECO:0000259" key="7">
    <source>
        <dbReference type="PROSITE" id="PS50109"/>
    </source>
</evidence>
<dbReference type="SMART" id="SM00387">
    <property type="entry name" value="HATPase_c"/>
    <property type="match status" value="1"/>
</dbReference>
<sequence>MLRIDLRRNERPLLVTGVILLALFFSFLAWSDRNQRDSLWQQQLHAQSEIQRMAVEQSQQAVRRQALMAANSLTEDPDTLRLIRRIALLKERNGLDDPVLHLLRAQLRNDLSGFWRILEEAGANQLHVHLAPGAVSLLRMHQPDHWGDSLEGIRPMIELVQAQGQALSGMETGRHGSGMRGIVPIKNRAGPDAEVIASLEVGFGMLPELQLLDEELQASLALLLNRHLLEDVVLDHDEAGLVELKGSPWWLNQSSRTEAMDWLSSDSVAKALEQDGSAELALNGRYHLLTSIPLEDFQSRLDGQGNPSALVLVWRDINPLWQQHLTEKSRALLTWLTAFIAAMLLLGSLLLATRESVRRREHDHQGRLKQEIKEREQTAHLLNIVSQTQSAYIKASNLNDSFDQLLAQILDLTGSRFGFVGQLLRNGDGKPFLQTYAISNIAWDDQSRAFYEEHQATGLRFTRLDTLFGQVLQSGAAYISNDPVNDPNRGGLPPGHPALESFAGLPILFGDRMVGMIGLANREGGYNLEQLAYLTPLLNSLGQLIHALRRDEEERASTLRIELQRQALRALNEIAALSNLRLETRLNKALELGCQYLRMNVGIISSITDDDYRVVAQYSPDNNIAIGQYFTLGTTYCALTLQQADVLAIEFMGQSRFSGHPCYNLFGLESYLGVPLIVDGERYGTLNFTSEEPRQQPFADTDLEFIRLMSRWVNSALSQDAANREREQLLERFNRLTEQLPGVVYQYQLNSEGETWFPYSSQGIIDLYGVTPEQVRMDADAAVQAIHPEDQPQILESIADSAKHLSIWRSEYRVNHPVLGEIWAAGSAVPERLENGDTIWHGYIGDITARKQIELTLEHERTRLESIIRGTNIGTWEWNVSTGETLFNERWANIIGYTLDELAPINIDTWGRLTHPDDLAESERKLKQHFSGEADYYDCKCRMRHKDGHWVWVHDRGQLISRTPEGQPLWMSGTHADISAEMDRDQKISQARAFLRAVIDASTEVAVITTDLQGTITLFNSGAEKLLGYKAEDIVDKTTPAVFHLASEIERRSQKLSQEKGIDVTGFEVFTSNVRDGGGETLHWTYVHKDGGHRLVNLTVTGIREENNELTGFLGIATDITDLIQATRALQKSESRFRSMVSNLPGAVYRCNNDLDWTMSYMSDEIQTITGYPASDFVDNRVRSFASIVHPEDLHLTYATAERIQRQEAFEATYRVVHALGHEVWVREKGRGEYNAQNELLWLSGFIWDATEQRRIDQLKNQFVSTVSHELRTPLTAISGALTLITNNVLGPVPTGMREMLQIAQKNSQSLNNLINDLLNMEKLEAGKMHFDLQPQALAPLLLTAIQGNAGYAAQFQVQLELGHVDAVEVTVDGQRMGQILNNYLSNAIKFSYPGQSVLLEAHYAQSKVRIRVTDKGIGIPEAFHEQLFTKFSQADATDTRQRGGTGLGLAICRELASHMAAEVGFESSPGKGSSFWILLDAKSASDQVG</sequence>
<organism evidence="10 11">
    <name type="scientific">Halopseudomonas salina</name>
    <dbReference type="NCBI Taxonomy" id="1323744"/>
    <lineage>
        <taxon>Bacteria</taxon>
        <taxon>Pseudomonadati</taxon>
        <taxon>Pseudomonadota</taxon>
        <taxon>Gammaproteobacteria</taxon>
        <taxon>Pseudomonadales</taxon>
        <taxon>Pseudomonadaceae</taxon>
        <taxon>Halopseudomonas</taxon>
    </lineage>
</organism>
<evidence type="ECO:0000256" key="6">
    <source>
        <dbReference type="SAM" id="Phobius"/>
    </source>
</evidence>
<dbReference type="SMART" id="SM00065">
    <property type="entry name" value="GAF"/>
    <property type="match status" value="2"/>
</dbReference>
<dbReference type="Pfam" id="PF13185">
    <property type="entry name" value="GAF_2"/>
    <property type="match status" value="1"/>
</dbReference>
<feature type="transmembrane region" description="Helical" evidence="6">
    <location>
        <begin position="12"/>
        <end position="30"/>
    </location>
</feature>
<dbReference type="InterPro" id="IPR003594">
    <property type="entry name" value="HATPase_dom"/>
</dbReference>
<feature type="domain" description="Histidine kinase" evidence="7">
    <location>
        <begin position="1266"/>
        <end position="1484"/>
    </location>
</feature>
<dbReference type="Pfam" id="PF14827">
    <property type="entry name" value="dCache_3"/>
    <property type="match status" value="1"/>
</dbReference>
<dbReference type="PROSITE" id="PS50109">
    <property type="entry name" value="HIS_KIN"/>
    <property type="match status" value="1"/>
</dbReference>
<dbReference type="SMART" id="SM00388">
    <property type="entry name" value="HisKA"/>
    <property type="match status" value="1"/>
</dbReference>
<dbReference type="SMART" id="SM00091">
    <property type="entry name" value="PAS"/>
    <property type="match status" value="4"/>
</dbReference>
<dbReference type="SMART" id="SM00086">
    <property type="entry name" value="PAC"/>
    <property type="match status" value="4"/>
</dbReference>
<comment type="catalytic activity">
    <reaction evidence="1">
        <text>ATP + protein L-histidine = ADP + protein N-phospho-L-histidine.</text>
        <dbReference type="EC" id="2.7.13.3"/>
    </reaction>
</comment>
<feature type="domain" description="PAS" evidence="8">
    <location>
        <begin position="729"/>
        <end position="805"/>
    </location>
</feature>
<dbReference type="InterPro" id="IPR000014">
    <property type="entry name" value="PAS"/>
</dbReference>
<keyword evidence="6" id="KW-0812">Transmembrane</keyword>
<evidence type="ECO:0000259" key="9">
    <source>
        <dbReference type="PROSITE" id="PS50113"/>
    </source>
</evidence>
<dbReference type="InterPro" id="IPR000700">
    <property type="entry name" value="PAS-assoc_C"/>
</dbReference>
<dbReference type="SUPFAM" id="SSF55785">
    <property type="entry name" value="PYP-like sensor domain (PAS domain)"/>
    <property type="match status" value="4"/>
</dbReference>
<dbReference type="Gene3D" id="3.30.565.10">
    <property type="entry name" value="Histidine kinase-like ATPase, C-terminal domain"/>
    <property type="match status" value="1"/>
</dbReference>
<dbReference type="InterPro" id="IPR036097">
    <property type="entry name" value="HisK_dim/P_sf"/>
</dbReference>
<feature type="domain" description="PAS" evidence="8">
    <location>
        <begin position="860"/>
        <end position="933"/>
    </location>
</feature>
<dbReference type="InterPro" id="IPR052162">
    <property type="entry name" value="Sensor_kinase/Photoreceptor"/>
</dbReference>
<dbReference type="PRINTS" id="PR00344">
    <property type="entry name" value="BCTRLSENSOR"/>
</dbReference>
<evidence type="ECO:0000259" key="8">
    <source>
        <dbReference type="PROSITE" id="PS50112"/>
    </source>
</evidence>
<reference evidence="11" key="1">
    <citation type="journal article" date="2019" name="Int. J. Syst. Evol. Microbiol.">
        <title>The Global Catalogue of Microorganisms (GCM) 10K type strain sequencing project: providing services to taxonomists for standard genome sequencing and annotation.</title>
        <authorList>
            <consortium name="The Broad Institute Genomics Platform"/>
            <consortium name="The Broad Institute Genome Sequencing Center for Infectious Disease"/>
            <person name="Wu L."/>
            <person name="Ma J."/>
        </authorList>
    </citation>
    <scope>NUCLEOTIDE SEQUENCE [LARGE SCALE GENOMIC DNA]</scope>
    <source>
        <strain evidence="11">CGMCC 1.12482</strain>
    </source>
</reference>
<dbReference type="Pfam" id="PF08447">
    <property type="entry name" value="PAS_3"/>
    <property type="match status" value="3"/>
</dbReference>
<keyword evidence="11" id="KW-1185">Reference proteome</keyword>
<dbReference type="Pfam" id="PF00512">
    <property type="entry name" value="HisKA"/>
    <property type="match status" value="1"/>
</dbReference>
<dbReference type="Gene3D" id="3.30.450.40">
    <property type="match status" value="2"/>
</dbReference>
<dbReference type="PROSITE" id="PS50113">
    <property type="entry name" value="PAC"/>
    <property type="match status" value="1"/>
</dbReference>
<evidence type="ECO:0000313" key="11">
    <source>
        <dbReference type="Proteomes" id="UP000638188"/>
    </source>
</evidence>
<dbReference type="InterPro" id="IPR029016">
    <property type="entry name" value="GAF-like_dom_sf"/>
</dbReference>
<keyword evidence="3" id="KW-0597">Phosphoprotein</keyword>
<evidence type="ECO:0000256" key="3">
    <source>
        <dbReference type="ARBA" id="ARBA00022553"/>
    </source>
</evidence>
<dbReference type="Pfam" id="PF02518">
    <property type="entry name" value="HATPase_c"/>
    <property type="match status" value="1"/>
</dbReference>
<protein>
    <recommendedName>
        <fullName evidence="2">histidine kinase</fullName>
        <ecNumber evidence="2">2.7.13.3</ecNumber>
    </recommendedName>
</protein>
<keyword evidence="6" id="KW-1133">Transmembrane helix</keyword>
<dbReference type="SUPFAM" id="SSF47384">
    <property type="entry name" value="Homodimeric domain of signal transducing histidine kinase"/>
    <property type="match status" value="1"/>
</dbReference>
<dbReference type="RefSeq" id="WP_150276406.1">
    <property type="nucleotide sequence ID" value="NZ_BMFF01000002.1"/>
</dbReference>
<keyword evidence="5" id="KW-0418">Kinase</keyword>
<accession>A0ABQ1PBN4</accession>
<evidence type="ECO:0000256" key="1">
    <source>
        <dbReference type="ARBA" id="ARBA00000085"/>
    </source>
</evidence>
<dbReference type="SUPFAM" id="SSF55874">
    <property type="entry name" value="ATPase domain of HSP90 chaperone/DNA topoisomerase II/histidine kinase"/>
    <property type="match status" value="1"/>
</dbReference>
<evidence type="ECO:0000256" key="4">
    <source>
        <dbReference type="ARBA" id="ARBA00022679"/>
    </source>
</evidence>
<dbReference type="InterPro" id="IPR013655">
    <property type="entry name" value="PAS_fold_3"/>
</dbReference>
<dbReference type="NCBIfam" id="TIGR00229">
    <property type="entry name" value="sensory_box"/>
    <property type="match status" value="3"/>
</dbReference>
<evidence type="ECO:0000256" key="2">
    <source>
        <dbReference type="ARBA" id="ARBA00012438"/>
    </source>
</evidence>
<feature type="domain" description="PAS" evidence="8">
    <location>
        <begin position="1133"/>
        <end position="1208"/>
    </location>
</feature>
<dbReference type="Gene3D" id="3.30.450.20">
    <property type="entry name" value="PAS domain"/>
    <property type="match status" value="4"/>
</dbReference>
<dbReference type="InterPro" id="IPR029150">
    <property type="entry name" value="dCache_3"/>
</dbReference>
<dbReference type="EC" id="2.7.13.3" evidence="2"/>
<evidence type="ECO:0000313" key="10">
    <source>
        <dbReference type="EMBL" id="GGC94068.1"/>
    </source>
</evidence>
<feature type="domain" description="PAS" evidence="8">
    <location>
        <begin position="991"/>
        <end position="1045"/>
    </location>
</feature>
<keyword evidence="4" id="KW-0808">Transferase</keyword>
<dbReference type="InterPro" id="IPR003661">
    <property type="entry name" value="HisK_dim/P_dom"/>
</dbReference>
<dbReference type="EMBL" id="BMFF01000002">
    <property type="protein sequence ID" value="GGC94068.1"/>
    <property type="molecule type" value="Genomic_DNA"/>
</dbReference>
<dbReference type="InterPro" id="IPR036890">
    <property type="entry name" value="HATPase_C_sf"/>
</dbReference>
<dbReference type="CDD" id="cd00130">
    <property type="entry name" value="PAS"/>
    <property type="match status" value="4"/>
</dbReference>
<dbReference type="Gene3D" id="1.10.287.130">
    <property type="match status" value="1"/>
</dbReference>
<dbReference type="InterPro" id="IPR005467">
    <property type="entry name" value="His_kinase_dom"/>
</dbReference>
<dbReference type="CDD" id="cd00082">
    <property type="entry name" value="HisKA"/>
    <property type="match status" value="1"/>
</dbReference>
<dbReference type="InterPro" id="IPR003018">
    <property type="entry name" value="GAF"/>
</dbReference>
<dbReference type="CDD" id="cd16922">
    <property type="entry name" value="HATPase_EvgS-ArcB-TorS-like"/>
    <property type="match status" value="1"/>
</dbReference>
<dbReference type="SUPFAM" id="SSF55781">
    <property type="entry name" value="GAF domain-like"/>
    <property type="match status" value="2"/>
</dbReference>
<dbReference type="InterPro" id="IPR035965">
    <property type="entry name" value="PAS-like_dom_sf"/>
</dbReference>
<proteinExistence type="predicted"/>
<dbReference type="Proteomes" id="UP000638188">
    <property type="component" value="Unassembled WGS sequence"/>
</dbReference>
<name>A0ABQ1PBN4_9GAMM</name>
<gene>
    <name evidence="10" type="ORF">GCM10007418_11990</name>
</gene>
<dbReference type="PANTHER" id="PTHR43304:SF1">
    <property type="entry name" value="PAC DOMAIN-CONTAINING PROTEIN"/>
    <property type="match status" value="1"/>
</dbReference>
<dbReference type="PANTHER" id="PTHR43304">
    <property type="entry name" value="PHYTOCHROME-LIKE PROTEIN CPH1"/>
    <property type="match status" value="1"/>
</dbReference>
<dbReference type="PROSITE" id="PS50112">
    <property type="entry name" value="PAS"/>
    <property type="match status" value="4"/>
</dbReference>
<feature type="domain" description="PAC" evidence="9">
    <location>
        <begin position="1080"/>
        <end position="1132"/>
    </location>
</feature>
<dbReference type="InterPro" id="IPR001610">
    <property type="entry name" value="PAC"/>
</dbReference>
<dbReference type="Pfam" id="PF01590">
    <property type="entry name" value="GAF"/>
    <property type="match status" value="1"/>
</dbReference>
<comment type="caution">
    <text evidence="10">The sequence shown here is derived from an EMBL/GenBank/DDBJ whole genome shotgun (WGS) entry which is preliminary data.</text>
</comment>
<evidence type="ECO:0000256" key="5">
    <source>
        <dbReference type="ARBA" id="ARBA00022777"/>
    </source>
</evidence>